<dbReference type="Pfam" id="PF13618">
    <property type="entry name" value="Gluconate_2-dh3"/>
    <property type="match status" value="1"/>
</dbReference>
<name>A0A0A3HUC6_9BACL</name>
<evidence type="ECO:0000256" key="2">
    <source>
        <dbReference type="SAM" id="Phobius"/>
    </source>
</evidence>
<keyword evidence="4" id="KW-1185">Reference proteome</keyword>
<dbReference type="OrthoDB" id="8400810at2"/>
<evidence type="ECO:0000313" key="3">
    <source>
        <dbReference type="EMBL" id="KGR74785.1"/>
    </source>
</evidence>
<protein>
    <submittedName>
        <fullName evidence="3">Dehydrogenase</fullName>
    </submittedName>
</protein>
<dbReference type="PROSITE" id="PS51318">
    <property type="entry name" value="TAT"/>
    <property type="match status" value="1"/>
</dbReference>
<dbReference type="Proteomes" id="UP000030408">
    <property type="component" value="Unassembled WGS sequence"/>
</dbReference>
<dbReference type="eggNOG" id="ENOG502Z7SX">
    <property type="taxonomic scope" value="Bacteria"/>
</dbReference>
<comment type="caution">
    <text evidence="3">The sequence shown here is derived from an EMBL/GenBank/DDBJ whole genome shotgun (WGS) entry which is preliminary data.</text>
</comment>
<accession>A0A0A3HUC6</accession>
<organism evidence="3 4">
    <name type="scientific">Ureibacillus sinduriensis BLB-1 = JCM 15800</name>
    <dbReference type="NCBI Taxonomy" id="1384057"/>
    <lineage>
        <taxon>Bacteria</taxon>
        <taxon>Bacillati</taxon>
        <taxon>Bacillota</taxon>
        <taxon>Bacilli</taxon>
        <taxon>Bacillales</taxon>
        <taxon>Caryophanaceae</taxon>
        <taxon>Ureibacillus</taxon>
    </lineage>
</organism>
<dbReference type="STRING" id="1384057.CD33_13480"/>
<dbReference type="InterPro" id="IPR006311">
    <property type="entry name" value="TAT_signal"/>
</dbReference>
<feature type="transmembrane region" description="Helical" evidence="2">
    <location>
        <begin position="20"/>
        <end position="41"/>
    </location>
</feature>
<gene>
    <name evidence="3" type="ORF">CD33_13480</name>
</gene>
<sequence>MADQDKKDPLLEKRTSRRSFLKNSGLTVGGLIVGGAVGTLIGRETNETTTTVDPKKAPTPQGDGKANPNAALMFFTPNQFDIANAAVERIFPADDNGPGAQELLVAYFIDHQLASGWGMNAKEYMSGPFYPGEETQGYQGSLNRQEIFTVGLQAIENHSKEKYEKSFVELSGEEQDAVLTDFQDGNVEMKGVSSNYFFNLLRSTTIEGVYADPLYGGNANMAGWELKKYPGHQMSYFNMIEQEEFEVIEPKSLSSQHNH</sequence>
<keyword evidence="2" id="KW-0812">Transmembrane</keyword>
<dbReference type="NCBIfam" id="TIGR01409">
    <property type="entry name" value="TAT_signal_seq"/>
    <property type="match status" value="1"/>
</dbReference>
<reference evidence="3 4" key="1">
    <citation type="submission" date="2014-02" db="EMBL/GenBank/DDBJ databases">
        <title>Draft genome sequence of Lysinibacillus sinduriensis JCM 15800.</title>
        <authorList>
            <person name="Zhang F."/>
            <person name="Wang G."/>
            <person name="Zhang L."/>
        </authorList>
    </citation>
    <scope>NUCLEOTIDE SEQUENCE [LARGE SCALE GENOMIC DNA]</scope>
    <source>
        <strain evidence="3 4">JCM 15800</strain>
    </source>
</reference>
<proteinExistence type="predicted"/>
<dbReference type="EMBL" id="JPVO01000053">
    <property type="protein sequence ID" value="KGR74785.1"/>
    <property type="molecule type" value="Genomic_DNA"/>
</dbReference>
<keyword evidence="2" id="KW-1133">Transmembrane helix</keyword>
<dbReference type="RefSeq" id="WP_036201360.1">
    <property type="nucleotide sequence ID" value="NZ_AVCY01000003.1"/>
</dbReference>
<dbReference type="InterPro" id="IPR027056">
    <property type="entry name" value="Gluconate_2DH_su3"/>
</dbReference>
<evidence type="ECO:0000256" key="1">
    <source>
        <dbReference type="SAM" id="MobiDB-lite"/>
    </source>
</evidence>
<dbReference type="InterPro" id="IPR019546">
    <property type="entry name" value="TAT_signal_bac_arc"/>
</dbReference>
<evidence type="ECO:0000313" key="4">
    <source>
        <dbReference type="Proteomes" id="UP000030408"/>
    </source>
</evidence>
<feature type="region of interest" description="Disordered" evidence="1">
    <location>
        <begin position="44"/>
        <end position="67"/>
    </location>
</feature>
<dbReference type="AlphaFoldDB" id="A0A0A3HUC6"/>
<keyword evidence="2" id="KW-0472">Membrane</keyword>